<evidence type="ECO:0000256" key="3">
    <source>
        <dbReference type="ARBA" id="ARBA00023015"/>
    </source>
</evidence>
<feature type="compositionally biased region" description="Low complexity" evidence="7">
    <location>
        <begin position="278"/>
        <end position="288"/>
    </location>
</feature>
<feature type="region of interest" description="Disordered" evidence="7">
    <location>
        <begin position="1014"/>
        <end position="1060"/>
    </location>
</feature>
<dbReference type="SUPFAM" id="SSF52540">
    <property type="entry name" value="P-loop containing nucleoside triphosphate hydrolases"/>
    <property type="match status" value="1"/>
</dbReference>
<organism evidence="9 10">
    <name type="scientific">Streptomyces griseofuscus</name>
    <dbReference type="NCBI Taxonomy" id="146922"/>
    <lineage>
        <taxon>Bacteria</taxon>
        <taxon>Bacillati</taxon>
        <taxon>Actinomycetota</taxon>
        <taxon>Actinomycetes</taxon>
        <taxon>Kitasatosporales</taxon>
        <taxon>Streptomycetaceae</taxon>
        <taxon>Streptomyces</taxon>
    </lineage>
</organism>
<dbReference type="InterPro" id="IPR051677">
    <property type="entry name" value="AfsR-DnrI-RedD_regulator"/>
</dbReference>
<dbReference type="InterPro" id="IPR001867">
    <property type="entry name" value="OmpR/PhoB-type_DNA-bd"/>
</dbReference>
<dbReference type="Gene3D" id="1.25.40.10">
    <property type="entry name" value="Tetratricopeptide repeat domain"/>
    <property type="match status" value="2"/>
</dbReference>
<evidence type="ECO:0000313" key="9">
    <source>
        <dbReference type="EMBL" id="RRQ84004.1"/>
    </source>
</evidence>
<keyword evidence="5" id="KW-0804">Transcription</keyword>
<dbReference type="PANTHER" id="PTHR35807">
    <property type="entry name" value="TRANSCRIPTIONAL REGULATOR REDD-RELATED"/>
    <property type="match status" value="1"/>
</dbReference>
<feature type="compositionally biased region" description="Low complexity" evidence="7">
    <location>
        <begin position="261"/>
        <end position="270"/>
    </location>
</feature>
<dbReference type="InterPro" id="IPR005158">
    <property type="entry name" value="BTAD"/>
</dbReference>
<evidence type="ECO:0000256" key="5">
    <source>
        <dbReference type="ARBA" id="ARBA00023163"/>
    </source>
</evidence>
<evidence type="ECO:0000256" key="7">
    <source>
        <dbReference type="SAM" id="MobiDB-lite"/>
    </source>
</evidence>
<proteinExistence type="inferred from homology"/>
<dbReference type="GO" id="GO:0006355">
    <property type="term" value="P:regulation of DNA-templated transcription"/>
    <property type="evidence" value="ECO:0007669"/>
    <property type="project" value="InterPro"/>
</dbReference>
<dbReference type="SMART" id="SM01043">
    <property type="entry name" value="BTAD"/>
    <property type="match status" value="1"/>
</dbReference>
<dbReference type="AlphaFoldDB" id="A0A426S379"/>
<comment type="caution">
    <text evidence="9">The sequence shown here is derived from an EMBL/GenBank/DDBJ whole genome shotgun (WGS) entry which is preliminary data.</text>
</comment>
<reference evidence="9 10" key="1">
    <citation type="submission" date="2017-10" db="EMBL/GenBank/DDBJ databases">
        <title>Draft genome of actinobacteria isolated from guarana (Paullinia cupana (Mart.) Ducke.</title>
        <authorList>
            <person name="Siqueira K.A."/>
            <person name="Liotti R.G."/>
            <person name="Mendes T.A."/>
            <person name="Soares M.A."/>
        </authorList>
    </citation>
    <scope>NUCLEOTIDE SEQUENCE [LARGE SCALE GENOMIC DNA]</scope>
    <source>
        <strain evidence="9 10">199</strain>
    </source>
</reference>
<name>A0A426S379_9ACTN</name>
<dbReference type="InterPro" id="IPR002182">
    <property type="entry name" value="NB-ARC"/>
</dbReference>
<evidence type="ECO:0000256" key="4">
    <source>
        <dbReference type="ARBA" id="ARBA00023125"/>
    </source>
</evidence>
<dbReference type="CDD" id="cd00383">
    <property type="entry name" value="trans_reg_C"/>
    <property type="match status" value="1"/>
</dbReference>
<dbReference type="SMART" id="SM00028">
    <property type="entry name" value="TPR"/>
    <property type="match status" value="4"/>
</dbReference>
<dbReference type="Pfam" id="PF00486">
    <property type="entry name" value="Trans_reg_C"/>
    <property type="match status" value="1"/>
</dbReference>
<accession>A0A426S379</accession>
<dbReference type="SMART" id="SM00862">
    <property type="entry name" value="Trans_reg_C"/>
    <property type="match status" value="1"/>
</dbReference>
<dbReference type="InterPro" id="IPR027417">
    <property type="entry name" value="P-loop_NTPase"/>
</dbReference>
<keyword evidence="4 6" id="KW-0238">DNA-binding</keyword>
<dbReference type="EMBL" id="PDES01000010">
    <property type="protein sequence ID" value="RRQ84004.1"/>
    <property type="molecule type" value="Genomic_DNA"/>
</dbReference>
<feature type="region of interest" description="Disordered" evidence="7">
    <location>
        <begin position="250"/>
        <end position="301"/>
    </location>
</feature>
<dbReference type="Pfam" id="PF03704">
    <property type="entry name" value="BTAD"/>
    <property type="match status" value="1"/>
</dbReference>
<dbReference type="Gene3D" id="1.10.10.10">
    <property type="entry name" value="Winged helix-like DNA-binding domain superfamily/Winged helix DNA-binding domain"/>
    <property type="match status" value="1"/>
</dbReference>
<dbReference type="PRINTS" id="PR00364">
    <property type="entry name" value="DISEASERSIST"/>
</dbReference>
<dbReference type="PROSITE" id="PS51755">
    <property type="entry name" value="OMPR_PHOB"/>
    <property type="match status" value="1"/>
</dbReference>
<dbReference type="Proteomes" id="UP000276379">
    <property type="component" value="Unassembled WGS sequence"/>
</dbReference>
<feature type="compositionally biased region" description="Low complexity" evidence="7">
    <location>
        <begin position="1036"/>
        <end position="1047"/>
    </location>
</feature>
<feature type="compositionally biased region" description="Basic and acidic residues" evidence="7">
    <location>
        <begin position="289"/>
        <end position="300"/>
    </location>
</feature>
<evidence type="ECO:0000259" key="8">
    <source>
        <dbReference type="PROSITE" id="PS51755"/>
    </source>
</evidence>
<dbReference type="CDD" id="cd15831">
    <property type="entry name" value="BTAD"/>
    <property type="match status" value="1"/>
</dbReference>
<dbReference type="GO" id="GO:0000160">
    <property type="term" value="P:phosphorelay signal transduction system"/>
    <property type="evidence" value="ECO:0007669"/>
    <property type="project" value="UniProtKB-KW"/>
</dbReference>
<feature type="compositionally biased region" description="Low complexity" evidence="7">
    <location>
        <begin position="1014"/>
        <end position="1029"/>
    </location>
</feature>
<evidence type="ECO:0000256" key="6">
    <source>
        <dbReference type="PROSITE-ProRule" id="PRU01091"/>
    </source>
</evidence>
<feature type="domain" description="OmpR/PhoB-type" evidence="8">
    <location>
        <begin position="1"/>
        <end position="96"/>
    </location>
</feature>
<dbReference type="SUPFAM" id="SSF48452">
    <property type="entry name" value="TPR-like"/>
    <property type="match status" value="3"/>
</dbReference>
<dbReference type="InterPro" id="IPR019734">
    <property type="entry name" value="TPR_rpt"/>
</dbReference>
<dbReference type="GO" id="GO:0003677">
    <property type="term" value="F:DNA binding"/>
    <property type="evidence" value="ECO:0007669"/>
    <property type="project" value="UniProtKB-UniRule"/>
</dbReference>
<keyword evidence="2" id="KW-0902">Two-component regulatory system</keyword>
<dbReference type="InterPro" id="IPR011990">
    <property type="entry name" value="TPR-like_helical_dom_sf"/>
</dbReference>
<dbReference type="InterPro" id="IPR016032">
    <property type="entry name" value="Sig_transdc_resp-reg_C-effctor"/>
</dbReference>
<sequence>MDDMILRLLGPVELVHKGRALDVGGPRQRVVLAMLGLNVNRTLSTEQLIDAVWGDAPPVTARGQIQVAISTLRKQFARAGRPDAIRTRAPGYVLELAPESVDSLEFDRLVTSAREDSRADRVTEAAATLRKALDLWRGPALDGVPSDSVRPVARHYDDRRLAAIEECLRLELLLARHGEVCAELTVLIGRYPLRERLYELLMLALYRSGRQAEALATFQRARRALVEEMGIEPGQELRDLEQAILRQSPALDLPAPPPHRAVPAHPAARPDTPDAMNTAGTPGTPGTADARDTPDTRDSGFRLVPRQLPATIGDFTGRRAQLDEIKELLVASSRAESPGYAVPIVDISGPGGVGKSALAVRAAHEVSRHFPDGHLYADLHTVSGAAQITALLARFLRALGIPAKAIPDDAQERAEMYRSRLADSRVLVVLDGVTGAEQVTPLLPGSGGCAVITTSRARLAGTDGVRGIDLAAFDMANALELLAGIVGRERVQAELDTAVELVNLCDALPLALRIAGARLASHPHWRIEWLVQRLRDERRRLDELSHRGLELRSTISLTYRALPPTAQRLFRLFSLVQAPDSPAWVAAALLDTDFAAAEDTLDALVEAQVMDTVRYPDSLRPRYRFHDLIRAYAREELLATEPPEEQDAALARVLGGWLSLVEEAHREEYGGDYTIIHGRAERWKLPADADVEPAGRPMERLSGERRALVTAVRQAAAAGMDELCWDLALTSVTLFEAKGYFDDWKETTRLAYEASARAGNRIGQAAMSYSLGTLHMFQTQMEQADERFGRARELFEAEGHDHGRALVLRNAAYLDSVRGDDAAMREKYDEALAITRLVGDRIGEAHILRSLAGWWLASGHTERARTLLEQALTISREENCLRVQAQVLQRFAELHLALDQPRHAQEALREVLRIVRDSGDRIGEAYALYGLGALRRREKRLDSATDTLTRALNLSRQVGERVVEARSCYALAEIALVRGDHQLAATHLEAARDLFAELGSRTWLERTEDLMIEAGGPDTAAPGATALTTPGPPTTAPGTTTATPAPAEQTSPRDPGARVG</sequence>
<dbReference type="Pfam" id="PF00931">
    <property type="entry name" value="NB-ARC"/>
    <property type="match status" value="1"/>
</dbReference>
<evidence type="ECO:0000256" key="1">
    <source>
        <dbReference type="ARBA" id="ARBA00005820"/>
    </source>
</evidence>
<dbReference type="Gene3D" id="3.40.50.300">
    <property type="entry name" value="P-loop containing nucleotide triphosphate hydrolases"/>
    <property type="match status" value="1"/>
</dbReference>
<dbReference type="InterPro" id="IPR036388">
    <property type="entry name" value="WH-like_DNA-bd_sf"/>
</dbReference>
<keyword evidence="10" id="KW-1185">Reference proteome</keyword>
<evidence type="ECO:0000256" key="2">
    <source>
        <dbReference type="ARBA" id="ARBA00023012"/>
    </source>
</evidence>
<dbReference type="GO" id="GO:0043531">
    <property type="term" value="F:ADP binding"/>
    <property type="evidence" value="ECO:0007669"/>
    <property type="project" value="InterPro"/>
</dbReference>
<evidence type="ECO:0000313" key="10">
    <source>
        <dbReference type="Proteomes" id="UP000276379"/>
    </source>
</evidence>
<comment type="similarity">
    <text evidence="1">Belongs to the AfsR/DnrI/RedD regulatory family.</text>
</comment>
<keyword evidence="3" id="KW-0805">Transcription regulation</keyword>
<gene>
    <name evidence="9" type="ORF">CQW44_22545</name>
</gene>
<feature type="DNA-binding region" description="OmpR/PhoB-type" evidence="6">
    <location>
        <begin position="1"/>
        <end position="96"/>
    </location>
</feature>
<dbReference type="SUPFAM" id="SSF46894">
    <property type="entry name" value="C-terminal effector domain of the bipartite response regulators"/>
    <property type="match status" value="1"/>
</dbReference>
<dbReference type="PANTHER" id="PTHR35807:SF1">
    <property type="entry name" value="TRANSCRIPTIONAL REGULATOR REDD"/>
    <property type="match status" value="1"/>
</dbReference>
<protein>
    <submittedName>
        <fullName evidence="9">SARP family transcriptional regulator</fullName>
    </submittedName>
</protein>